<dbReference type="RefSeq" id="XP_056069988.1">
    <property type="nucleotide sequence ID" value="XM_056215741.1"/>
</dbReference>
<sequence>MAPPRALDFTGDVAIVTGKPMNRFRNKTLISAFIGAGSRMDGEIGNGRATAILLARHGAKVALLDFNVDWAKETKRMIDEEGGISEVIQTDVTQEGSCKAAVAKTVELFGAVHVLVNIGGNPSLLYPTTKGAIIQMTRAMAAQHGQENIRVNCVCPGMVYTPMTRGRGMTDEMRQARINQNLMKKEGTGWDVGNGMFYICSLFSPTVTD</sequence>
<comment type="similarity">
    <text evidence="1">Belongs to the short-chain dehydrogenases/reductases (SDR) family.</text>
</comment>
<gene>
    <name evidence="2" type="ORF">N0V89_006975</name>
</gene>
<dbReference type="CDD" id="cd05233">
    <property type="entry name" value="SDR_c"/>
    <property type="match status" value="1"/>
</dbReference>
<accession>A0A9W8XIS7</accession>
<dbReference type="OrthoDB" id="1393670at2759"/>
<reference evidence="2" key="1">
    <citation type="submission" date="2022-10" db="EMBL/GenBank/DDBJ databases">
        <title>Tapping the CABI collections for fungal endophytes: first genome assemblies for Collariella, Neodidymelliopsis, Ascochyta clinopodiicola, Didymella pomorum, Didymosphaeria variabile, Neocosmospora piperis and Neocucurbitaria cava.</title>
        <authorList>
            <person name="Hill R."/>
        </authorList>
    </citation>
    <scope>NUCLEOTIDE SEQUENCE</scope>
    <source>
        <strain evidence="2">IMI 356815</strain>
    </source>
</reference>
<name>A0A9W8XIS7_9PLEO</name>
<evidence type="ECO:0000313" key="2">
    <source>
        <dbReference type="EMBL" id="KAJ4351632.1"/>
    </source>
</evidence>
<dbReference type="InterPro" id="IPR036291">
    <property type="entry name" value="NAD(P)-bd_dom_sf"/>
</dbReference>
<dbReference type="GeneID" id="80910505"/>
<evidence type="ECO:0000256" key="1">
    <source>
        <dbReference type="ARBA" id="ARBA00006484"/>
    </source>
</evidence>
<comment type="caution">
    <text evidence="2">The sequence shown here is derived from an EMBL/GenBank/DDBJ whole genome shotgun (WGS) entry which is preliminary data.</text>
</comment>
<dbReference type="SUPFAM" id="SSF51735">
    <property type="entry name" value="NAD(P)-binding Rossmann-fold domains"/>
    <property type="match status" value="1"/>
</dbReference>
<protein>
    <recommendedName>
        <fullName evidence="4">NAD(P)-binding protein</fullName>
    </recommendedName>
</protein>
<dbReference type="PANTHER" id="PTHR42760:SF122">
    <property type="entry name" value="NAD(P)-BINDING PROTEIN"/>
    <property type="match status" value="1"/>
</dbReference>
<dbReference type="Proteomes" id="UP001140513">
    <property type="component" value="Unassembled WGS sequence"/>
</dbReference>
<keyword evidence="3" id="KW-1185">Reference proteome</keyword>
<dbReference type="GO" id="GO:0006633">
    <property type="term" value="P:fatty acid biosynthetic process"/>
    <property type="evidence" value="ECO:0007669"/>
    <property type="project" value="TreeGrafter"/>
</dbReference>
<dbReference type="AlphaFoldDB" id="A0A9W8XIS7"/>
<dbReference type="PANTHER" id="PTHR42760">
    <property type="entry name" value="SHORT-CHAIN DEHYDROGENASES/REDUCTASES FAMILY MEMBER"/>
    <property type="match status" value="1"/>
</dbReference>
<organism evidence="2 3">
    <name type="scientific">Didymosphaeria variabile</name>
    <dbReference type="NCBI Taxonomy" id="1932322"/>
    <lineage>
        <taxon>Eukaryota</taxon>
        <taxon>Fungi</taxon>
        <taxon>Dikarya</taxon>
        <taxon>Ascomycota</taxon>
        <taxon>Pezizomycotina</taxon>
        <taxon>Dothideomycetes</taxon>
        <taxon>Pleosporomycetidae</taxon>
        <taxon>Pleosporales</taxon>
        <taxon>Massarineae</taxon>
        <taxon>Didymosphaeriaceae</taxon>
        <taxon>Didymosphaeria</taxon>
    </lineage>
</organism>
<proteinExistence type="inferred from homology"/>
<dbReference type="Gene3D" id="3.40.50.720">
    <property type="entry name" value="NAD(P)-binding Rossmann-like Domain"/>
    <property type="match status" value="2"/>
</dbReference>
<dbReference type="EMBL" id="JAPEUX010000005">
    <property type="protein sequence ID" value="KAJ4351632.1"/>
    <property type="molecule type" value="Genomic_DNA"/>
</dbReference>
<evidence type="ECO:0000313" key="3">
    <source>
        <dbReference type="Proteomes" id="UP001140513"/>
    </source>
</evidence>
<dbReference type="GO" id="GO:0048038">
    <property type="term" value="F:quinone binding"/>
    <property type="evidence" value="ECO:0007669"/>
    <property type="project" value="TreeGrafter"/>
</dbReference>
<evidence type="ECO:0008006" key="4">
    <source>
        <dbReference type="Google" id="ProtNLM"/>
    </source>
</evidence>
<dbReference type="GO" id="GO:0016616">
    <property type="term" value="F:oxidoreductase activity, acting on the CH-OH group of donors, NAD or NADP as acceptor"/>
    <property type="evidence" value="ECO:0007669"/>
    <property type="project" value="TreeGrafter"/>
</dbReference>
<dbReference type="Pfam" id="PF13561">
    <property type="entry name" value="adh_short_C2"/>
    <property type="match status" value="2"/>
</dbReference>
<dbReference type="InterPro" id="IPR002347">
    <property type="entry name" value="SDR_fam"/>
</dbReference>